<gene>
    <name evidence="2" type="ORF">LG632_16380</name>
</gene>
<keyword evidence="3" id="KW-1185">Reference proteome</keyword>
<dbReference type="Proteomes" id="UP001199054">
    <property type="component" value="Unassembled WGS sequence"/>
</dbReference>
<comment type="caution">
    <text evidence="2">The sequence shown here is derived from an EMBL/GenBank/DDBJ whole genome shotgun (WGS) entry which is preliminary data.</text>
</comment>
<protein>
    <submittedName>
        <fullName evidence="2">Uncharacterized protein</fullName>
    </submittedName>
</protein>
<dbReference type="EMBL" id="JAJAUY010000058">
    <property type="protein sequence ID" value="MCB5180957.1"/>
    <property type="molecule type" value="Genomic_DNA"/>
</dbReference>
<organism evidence="2 3">
    <name type="scientific">Streptomyces antimicrobicus</name>
    <dbReference type="NCBI Taxonomy" id="2883108"/>
    <lineage>
        <taxon>Bacteria</taxon>
        <taxon>Bacillati</taxon>
        <taxon>Actinomycetota</taxon>
        <taxon>Actinomycetes</taxon>
        <taxon>Kitasatosporales</taxon>
        <taxon>Streptomycetaceae</taxon>
        <taxon>Streptomyces</taxon>
    </lineage>
</organism>
<dbReference type="RefSeq" id="WP_226728047.1">
    <property type="nucleotide sequence ID" value="NZ_JAJAUY010000058.1"/>
</dbReference>
<evidence type="ECO:0000313" key="3">
    <source>
        <dbReference type="Proteomes" id="UP001199054"/>
    </source>
</evidence>
<evidence type="ECO:0000313" key="2">
    <source>
        <dbReference type="EMBL" id="MCB5180957.1"/>
    </source>
</evidence>
<name>A0ABS8B8K5_9ACTN</name>
<evidence type="ECO:0000256" key="1">
    <source>
        <dbReference type="SAM" id="MobiDB-lite"/>
    </source>
</evidence>
<proteinExistence type="predicted"/>
<reference evidence="2 3" key="1">
    <citation type="submission" date="2021-10" db="EMBL/GenBank/DDBJ databases">
        <title>Streptomyces sp. strain SMC 277, a novel streptomycete isolated from soil.</title>
        <authorList>
            <person name="Chanama M."/>
        </authorList>
    </citation>
    <scope>NUCLEOTIDE SEQUENCE [LARGE SCALE GENOMIC DNA]</scope>
    <source>
        <strain evidence="2 3">SMC 277</strain>
    </source>
</reference>
<feature type="region of interest" description="Disordered" evidence="1">
    <location>
        <begin position="1"/>
        <end position="27"/>
    </location>
</feature>
<sequence length="54" mass="5767">MAYANEPEAAAGTAGRMLALGQSGSERTAERTRIVLDHLHAYRDVPEVAELLAS</sequence>
<accession>A0ABS8B8K5</accession>